<reference evidence="3 4" key="1">
    <citation type="submission" date="2016-11" db="EMBL/GenBank/DDBJ databases">
        <title>The macronuclear genome of Stentor coeruleus: a giant cell with tiny introns.</title>
        <authorList>
            <person name="Slabodnick M."/>
            <person name="Ruby J.G."/>
            <person name="Reiff S.B."/>
            <person name="Swart E.C."/>
            <person name="Gosai S."/>
            <person name="Prabakaran S."/>
            <person name="Witkowska E."/>
            <person name="Larue G.E."/>
            <person name="Fisher S."/>
            <person name="Freeman R.M."/>
            <person name="Gunawardena J."/>
            <person name="Chu W."/>
            <person name="Stover N.A."/>
            <person name="Gregory B.D."/>
            <person name="Nowacki M."/>
            <person name="Derisi J."/>
            <person name="Roy S.W."/>
            <person name="Marshall W.F."/>
            <person name="Sood P."/>
        </authorList>
    </citation>
    <scope>NUCLEOTIDE SEQUENCE [LARGE SCALE GENOMIC DNA]</scope>
    <source>
        <strain evidence="3">WM001</strain>
    </source>
</reference>
<sequence length="357" mass="41621">MSRITKSNSQKKGFKKSIPPKKIDGLSYCISDKNSSKKFNFLSTLDQDLSPSFSTTKSISNKSITKIPLNTRMRIKTKAQISQLNLSSPIYNSIHNISKSNTHTNNDSTNYRDDKKNTGQKIRDAIENIKQYSDYENRIKACNNALEEIIKEDVPYCSSLKVIKKEYEEYIEYLEKLLEDSRKSVSDVRVSNSRLVMENNRVREYYKKCLTAYEDLLEEYAKVPKGLAKVFKVDGEKMEKNDKNWKKLIKQNKVYETTLGNVLGKLRNYRIKEKKIKEKFREEEDEINVIRGDIKYQKEYKDCIENSEFGCIYSSKRKQRVSEKPAEIPESTMPDEPECSVRTCIYHSVSGSSEFFF</sequence>
<dbReference type="Proteomes" id="UP000187209">
    <property type="component" value="Unassembled WGS sequence"/>
</dbReference>
<protein>
    <recommendedName>
        <fullName evidence="5">Translin-associated factor X-interacting protein 1 N-terminal domain-containing protein</fullName>
    </recommendedName>
</protein>
<keyword evidence="1" id="KW-0175">Coiled coil</keyword>
<organism evidence="3 4">
    <name type="scientific">Stentor coeruleus</name>
    <dbReference type="NCBI Taxonomy" id="5963"/>
    <lineage>
        <taxon>Eukaryota</taxon>
        <taxon>Sar</taxon>
        <taxon>Alveolata</taxon>
        <taxon>Ciliophora</taxon>
        <taxon>Postciliodesmatophora</taxon>
        <taxon>Heterotrichea</taxon>
        <taxon>Heterotrichida</taxon>
        <taxon>Stentoridae</taxon>
        <taxon>Stentor</taxon>
    </lineage>
</organism>
<comment type="caution">
    <text evidence="3">The sequence shown here is derived from an EMBL/GenBank/DDBJ whole genome shotgun (WGS) entry which is preliminary data.</text>
</comment>
<proteinExistence type="predicted"/>
<evidence type="ECO:0000313" key="4">
    <source>
        <dbReference type="Proteomes" id="UP000187209"/>
    </source>
</evidence>
<name>A0A1R2B7G1_9CILI</name>
<evidence type="ECO:0000256" key="1">
    <source>
        <dbReference type="SAM" id="Coils"/>
    </source>
</evidence>
<evidence type="ECO:0000256" key="2">
    <source>
        <dbReference type="SAM" id="MobiDB-lite"/>
    </source>
</evidence>
<feature type="compositionally biased region" description="Polar residues" evidence="2">
    <location>
        <begin position="98"/>
        <end position="109"/>
    </location>
</feature>
<gene>
    <name evidence="3" type="ORF">SteCoe_28786</name>
</gene>
<keyword evidence="4" id="KW-1185">Reference proteome</keyword>
<feature type="region of interest" description="Disordered" evidence="2">
    <location>
        <begin position="98"/>
        <end position="117"/>
    </location>
</feature>
<accession>A0A1R2B7G1</accession>
<feature type="coiled-coil region" evidence="1">
    <location>
        <begin position="132"/>
        <end position="180"/>
    </location>
</feature>
<dbReference type="AlphaFoldDB" id="A0A1R2B7G1"/>
<dbReference type="EMBL" id="MPUH01000879">
    <property type="protein sequence ID" value="OMJ72719.1"/>
    <property type="molecule type" value="Genomic_DNA"/>
</dbReference>
<evidence type="ECO:0008006" key="5">
    <source>
        <dbReference type="Google" id="ProtNLM"/>
    </source>
</evidence>
<evidence type="ECO:0000313" key="3">
    <source>
        <dbReference type="EMBL" id="OMJ72719.1"/>
    </source>
</evidence>